<keyword evidence="3" id="KW-0804">Transcription</keyword>
<dbReference type="GO" id="GO:0001228">
    <property type="term" value="F:DNA-binding transcription activator activity, RNA polymerase II-specific"/>
    <property type="evidence" value="ECO:0007669"/>
    <property type="project" value="TreeGrafter"/>
</dbReference>
<dbReference type="InterPro" id="IPR036910">
    <property type="entry name" value="HMG_box_dom_sf"/>
</dbReference>
<feature type="domain" description="HMG box" evidence="6">
    <location>
        <begin position="116"/>
        <end position="184"/>
    </location>
</feature>
<keyword evidence="8" id="KW-1185">Reference proteome</keyword>
<dbReference type="InterPro" id="IPR009071">
    <property type="entry name" value="HMG_box_dom"/>
</dbReference>
<evidence type="ECO:0000256" key="3">
    <source>
        <dbReference type="ARBA" id="ARBA00023163"/>
    </source>
</evidence>
<dbReference type="GO" id="GO:0030154">
    <property type="term" value="P:cell differentiation"/>
    <property type="evidence" value="ECO:0007669"/>
    <property type="project" value="TreeGrafter"/>
</dbReference>
<evidence type="ECO:0000259" key="6">
    <source>
        <dbReference type="PROSITE" id="PS50118"/>
    </source>
</evidence>
<evidence type="ECO:0000256" key="4">
    <source>
        <dbReference type="PROSITE-ProRule" id="PRU00267"/>
    </source>
</evidence>
<evidence type="ECO:0000313" key="8">
    <source>
        <dbReference type="Proteomes" id="UP001321749"/>
    </source>
</evidence>
<evidence type="ECO:0000256" key="1">
    <source>
        <dbReference type="ARBA" id="ARBA00023015"/>
    </source>
</evidence>
<organism evidence="7 8">
    <name type="scientific">Cladorrhinum samala</name>
    <dbReference type="NCBI Taxonomy" id="585594"/>
    <lineage>
        <taxon>Eukaryota</taxon>
        <taxon>Fungi</taxon>
        <taxon>Dikarya</taxon>
        <taxon>Ascomycota</taxon>
        <taxon>Pezizomycotina</taxon>
        <taxon>Sordariomycetes</taxon>
        <taxon>Sordariomycetidae</taxon>
        <taxon>Sordariales</taxon>
        <taxon>Podosporaceae</taxon>
        <taxon>Cladorrhinum</taxon>
    </lineage>
</organism>
<dbReference type="GO" id="GO:0000978">
    <property type="term" value="F:RNA polymerase II cis-regulatory region sequence-specific DNA binding"/>
    <property type="evidence" value="ECO:0007669"/>
    <property type="project" value="TreeGrafter"/>
</dbReference>
<feature type="region of interest" description="Disordered" evidence="5">
    <location>
        <begin position="193"/>
        <end position="232"/>
    </location>
</feature>
<dbReference type="EMBL" id="MU864930">
    <property type="protein sequence ID" value="KAK4466726.1"/>
    <property type="molecule type" value="Genomic_DNA"/>
</dbReference>
<dbReference type="GO" id="GO:0000122">
    <property type="term" value="P:negative regulation of transcription by RNA polymerase II"/>
    <property type="evidence" value="ECO:0007669"/>
    <property type="project" value="TreeGrafter"/>
</dbReference>
<feature type="DNA-binding region" description="HMG box" evidence="4">
    <location>
        <begin position="116"/>
        <end position="184"/>
    </location>
</feature>
<protein>
    <submittedName>
        <fullName evidence="7">Mat a-1</fullName>
    </submittedName>
</protein>
<evidence type="ECO:0000256" key="2">
    <source>
        <dbReference type="ARBA" id="ARBA00023125"/>
    </source>
</evidence>
<keyword evidence="4" id="KW-0539">Nucleus</keyword>
<evidence type="ECO:0000313" key="7">
    <source>
        <dbReference type="EMBL" id="KAK4466726.1"/>
    </source>
</evidence>
<dbReference type="InterPro" id="IPR050140">
    <property type="entry name" value="SRY-related_HMG-box_TF-like"/>
</dbReference>
<name>A0AAV9I505_9PEZI</name>
<sequence>MASLGSDRDPSFTEFLTTKYWNHLAIQLGHWNPMRVIVMDQEMFNLMPDHTKMGVLREMQNFLKEDAMYVRDPNNCRVLILGPRKSLEPEVTMVGETPIWDPKKKHVVPEETDTKIPRPPNAYILYRRDHHNAVKEANPGMHNNDISVVTGAMWKAESAEVRAKYQAMAEFVKDQLMVKHPSYRYNPRKSHEIRRRNTGGNHHGPWAGRFKGRTSRASPRIADDSGFDPRTNKINPVTEVTYASSAITDAIPGSQRFLIAPGTQPTWNPFDQLPTNPTTGFELPNEHVVAEKAVTEAPVAINLSASLGDVTADAPFHIAHGDNWGDLNDFTGNFDDVEEMFLNV</sequence>
<dbReference type="CDD" id="cd01389">
    <property type="entry name" value="HMG-box_ROX1-like"/>
    <property type="match status" value="1"/>
</dbReference>
<reference evidence="7" key="1">
    <citation type="journal article" date="2023" name="Mol. Phylogenet. Evol.">
        <title>Genome-scale phylogeny and comparative genomics of the fungal order Sordariales.</title>
        <authorList>
            <person name="Hensen N."/>
            <person name="Bonometti L."/>
            <person name="Westerberg I."/>
            <person name="Brannstrom I.O."/>
            <person name="Guillou S."/>
            <person name="Cros-Aarteil S."/>
            <person name="Calhoun S."/>
            <person name="Haridas S."/>
            <person name="Kuo A."/>
            <person name="Mondo S."/>
            <person name="Pangilinan J."/>
            <person name="Riley R."/>
            <person name="LaButti K."/>
            <person name="Andreopoulos B."/>
            <person name="Lipzen A."/>
            <person name="Chen C."/>
            <person name="Yan M."/>
            <person name="Daum C."/>
            <person name="Ng V."/>
            <person name="Clum A."/>
            <person name="Steindorff A."/>
            <person name="Ohm R.A."/>
            <person name="Martin F."/>
            <person name="Silar P."/>
            <person name="Natvig D.O."/>
            <person name="Lalanne C."/>
            <person name="Gautier V."/>
            <person name="Ament-Velasquez S.L."/>
            <person name="Kruys A."/>
            <person name="Hutchinson M.I."/>
            <person name="Powell A.J."/>
            <person name="Barry K."/>
            <person name="Miller A.N."/>
            <person name="Grigoriev I.V."/>
            <person name="Debuchy R."/>
            <person name="Gladieux P."/>
            <person name="Hiltunen Thoren M."/>
            <person name="Johannesson H."/>
        </authorList>
    </citation>
    <scope>NUCLEOTIDE SEQUENCE</scope>
    <source>
        <strain evidence="7">PSN324</strain>
    </source>
</reference>
<evidence type="ECO:0000256" key="5">
    <source>
        <dbReference type="SAM" id="MobiDB-lite"/>
    </source>
</evidence>
<dbReference type="Gene3D" id="1.10.30.10">
    <property type="entry name" value="High mobility group box domain"/>
    <property type="match status" value="1"/>
</dbReference>
<comment type="caution">
    <text evidence="7">The sequence shown here is derived from an EMBL/GenBank/DDBJ whole genome shotgun (WGS) entry which is preliminary data.</text>
</comment>
<proteinExistence type="predicted"/>
<dbReference type="GO" id="GO:0005634">
    <property type="term" value="C:nucleus"/>
    <property type="evidence" value="ECO:0007669"/>
    <property type="project" value="UniProtKB-UniRule"/>
</dbReference>
<accession>A0AAV9I505</accession>
<dbReference type="Pfam" id="PF00505">
    <property type="entry name" value="HMG_box"/>
    <property type="match status" value="1"/>
</dbReference>
<dbReference type="SMART" id="SM00398">
    <property type="entry name" value="HMG"/>
    <property type="match status" value="1"/>
</dbReference>
<dbReference type="PROSITE" id="PS50118">
    <property type="entry name" value="HMG_BOX_2"/>
    <property type="match status" value="1"/>
</dbReference>
<dbReference type="Proteomes" id="UP001321749">
    <property type="component" value="Unassembled WGS sequence"/>
</dbReference>
<dbReference type="FunFam" id="1.10.30.10:FF:000041">
    <property type="entry name" value="HMG box family protein"/>
    <property type="match status" value="1"/>
</dbReference>
<keyword evidence="1" id="KW-0805">Transcription regulation</keyword>
<dbReference type="SUPFAM" id="SSF47095">
    <property type="entry name" value="HMG-box"/>
    <property type="match status" value="1"/>
</dbReference>
<dbReference type="PANTHER" id="PTHR10270:SF161">
    <property type="entry name" value="SEX-DETERMINING REGION Y PROTEIN"/>
    <property type="match status" value="1"/>
</dbReference>
<gene>
    <name evidence="7" type="ORF">QBC42DRAFT_166269</name>
</gene>
<reference evidence="7" key="2">
    <citation type="submission" date="2023-06" db="EMBL/GenBank/DDBJ databases">
        <authorList>
            <consortium name="Lawrence Berkeley National Laboratory"/>
            <person name="Mondo S.J."/>
            <person name="Hensen N."/>
            <person name="Bonometti L."/>
            <person name="Westerberg I."/>
            <person name="Brannstrom I.O."/>
            <person name="Guillou S."/>
            <person name="Cros-Aarteil S."/>
            <person name="Calhoun S."/>
            <person name="Haridas S."/>
            <person name="Kuo A."/>
            <person name="Pangilinan J."/>
            <person name="Riley R."/>
            <person name="Labutti K."/>
            <person name="Andreopoulos B."/>
            <person name="Lipzen A."/>
            <person name="Chen C."/>
            <person name="Yanf M."/>
            <person name="Daum C."/>
            <person name="Ng V."/>
            <person name="Clum A."/>
            <person name="Steindorff A."/>
            <person name="Ohm R."/>
            <person name="Martin F."/>
            <person name="Silar P."/>
            <person name="Natvig D."/>
            <person name="Lalanne C."/>
            <person name="Gautier V."/>
            <person name="Ament-Velasquez S.L."/>
            <person name="Kruys A."/>
            <person name="Hutchinson M.I."/>
            <person name="Powell A.J."/>
            <person name="Barry K."/>
            <person name="Miller A.N."/>
            <person name="Grigoriev I.V."/>
            <person name="Debuchy R."/>
            <person name="Gladieux P."/>
            <person name="Thoren M.H."/>
            <person name="Johannesson H."/>
        </authorList>
    </citation>
    <scope>NUCLEOTIDE SEQUENCE</scope>
    <source>
        <strain evidence="7">PSN324</strain>
    </source>
</reference>
<keyword evidence="2 4" id="KW-0238">DNA-binding</keyword>
<dbReference type="AlphaFoldDB" id="A0AAV9I505"/>
<dbReference type="PANTHER" id="PTHR10270">
    <property type="entry name" value="SOX TRANSCRIPTION FACTOR"/>
    <property type="match status" value="1"/>
</dbReference>